<reference evidence="7" key="1">
    <citation type="submission" date="2025-08" db="UniProtKB">
        <authorList>
            <consortium name="Ensembl"/>
        </authorList>
    </citation>
    <scope>IDENTIFICATION</scope>
</reference>
<feature type="compositionally biased region" description="Polar residues" evidence="5">
    <location>
        <begin position="246"/>
        <end position="269"/>
    </location>
</feature>
<feature type="compositionally biased region" description="Basic and acidic residues" evidence="5">
    <location>
        <begin position="179"/>
        <end position="194"/>
    </location>
</feature>
<feature type="domain" description="LIM zinc-binding" evidence="6">
    <location>
        <begin position="423"/>
        <end position="485"/>
    </location>
</feature>
<dbReference type="GO" id="GO:0046872">
    <property type="term" value="F:metal ion binding"/>
    <property type="evidence" value="ECO:0007669"/>
    <property type="project" value="UniProtKB-KW"/>
</dbReference>
<dbReference type="PANTHER" id="PTHR15468">
    <property type="entry name" value="ZNF185"/>
    <property type="match status" value="1"/>
</dbReference>
<feature type="compositionally biased region" description="Polar residues" evidence="5">
    <location>
        <begin position="215"/>
        <end position="227"/>
    </location>
</feature>
<evidence type="ECO:0000313" key="8">
    <source>
        <dbReference type="Proteomes" id="UP000694393"/>
    </source>
</evidence>
<evidence type="ECO:0000313" key="7">
    <source>
        <dbReference type="Ensembl" id="ENSPCEP00000026610.1"/>
    </source>
</evidence>
<dbReference type="InterPro" id="IPR001781">
    <property type="entry name" value="Znf_LIM"/>
</dbReference>
<reference evidence="7" key="2">
    <citation type="submission" date="2025-09" db="UniProtKB">
        <authorList>
            <consortium name="Ensembl"/>
        </authorList>
    </citation>
    <scope>IDENTIFICATION</scope>
</reference>
<organism evidence="7 8">
    <name type="scientific">Pelusios castaneus</name>
    <name type="common">West African mud turtle</name>
    <dbReference type="NCBI Taxonomy" id="367368"/>
    <lineage>
        <taxon>Eukaryota</taxon>
        <taxon>Metazoa</taxon>
        <taxon>Chordata</taxon>
        <taxon>Craniata</taxon>
        <taxon>Vertebrata</taxon>
        <taxon>Euteleostomi</taxon>
        <taxon>Archelosauria</taxon>
        <taxon>Testudinata</taxon>
        <taxon>Testudines</taxon>
        <taxon>Pleurodira</taxon>
        <taxon>Pelomedusidae</taxon>
        <taxon>Pelusios</taxon>
    </lineage>
</organism>
<dbReference type="SMART" id="SM00132">
    <property type="entry name" value="LIM"/>
    <property type="match status" value="1"/>
</dbReference>
<name>A0A8C8SWE3_9SAUR</name>
<feature type="region of interest" description="Disordered" evidence="5">
    <location>
        <begin position="179"/>
        <end position="227"/>
    </location>
</feature>
<feature type="compositionally biased region" description="Polar residues" evidence="5">
    <location>
        <begin position="310"/>
        <end position="320"/>
    </location>
</feature>
<dbReference type="PROSITE" id="PS50023">
    <property type="entry name" value="LIM_DOMAIN_2"/>
    <property type="match status" value="1"/>
</dbReference>
<evidence type="ECO:0000256" key="2">
    <source>
        <dbReference type="ARBA" id="ARBA00022833"/>
    </source>
</evidence>
<proteinExistence type="predicted"/>
<accession>A0A8C8SWE3</accession>
<feature type="compositionally biased region" description="Basic and acidic residues" evidence="5">
    <location>
        <begin position="331"/>
        <end position="342"/>
    </location>
</feature>
<dbReference type="Ensembl" id="ENSPCET00000027501.1">
    <property type="protein sequence ID" value="ENSPCEP00000026610.1"/>
    <property type="gene ID" value="ENSPCEG00000019941.1"/>
</dbReference>
<keyword evidence="2 4" id="KW-0862">Zinc</keyword>
<keyword evidence="3 4" id="KW-0440">LIM domain</keyword>
<feature type="compositionally biased region" description="Polar residues" evidence="5">
    <location>
        <begin position="14"/>
        <end position="23"/>
    </location>
</feature>
<feature type="region of interest" description="Disordered" evidence="5">
    <location>
        <begin position="309"/>
        <end position="342"/>
    </location>
</feature>
<dbReference type="PANTHER" id="PTHR15468:SF2">
    <property type="entry name" value="ZINC FINGER PROTEIN 185"/>
    <property type="match status" value="1"/>
</dbReference>
<evidence type="ECO:0000256" key="4">
    <source>
        <dbReference type="PROSITE-ProRule" id="PRU00125"/>
    </source>
</evidence>
<dbReference type="PROSITE" id="PS00478">
    <property type="entry name" value="LIM_DOMAIN_1"/>
    <property type="match status" value="1"/>
</dbReference>
<dbReference type="Proteomes" id="UP000694393">
    <property type="component" value="Unplaced"/>
</dbReference>
<feature type="region of interest" description="Disordered" evidence="5">
    <location>
        <begin position="246"/>
        <end position="281"/>
    </location>
</feature>
<evidence type="ECO:0000256" key="5">
    <source>
        <dbReference type="SAM" id="MobiDB-lite"/>
    </source>
</evidence>
<dbReference type="InterPro" id="IPR052621">
    <property type="entry name" value="Cell_Prolif/Cornif_Regul"/>
</dbReference>
<dbReference type="Gene3D" id="2.10.110.10">
    <property type="entry name" value="Cysteine Rich Protein"/>
    <property type="match status" value="1"/>
</dbReference>
<feature type="region of interest" description="Disordered" evidence="5">
    <location>
        <begin position="1"/>
        <end position="131"/>
    </location>
</feature>
<keyword evidence="8" id="KW-1185">Reference proteome</keyword>
<sequence length="485" mass="54836">MLDQKSEGPLIVISSETNHTGASSHYKDSPVNTTSEICHRYSVPEYLDDTNFDLPRSSSRSRDMPTHPTSARFKAPTYLDDTESEPKRPVPGSEEGSTRRETIHGSSGVTEQKEPELNVANPSSEDRSTDAQEVRYKVPMHLDDEDFYINRHNSHSKENTVTIQEIRSRDPMHMDDAEFDQERIAPGYEERISTTREMSCESPQNRRHNEPDVTTAKSPSHSRESTFSVTETCHVIPSYLNHQQINTSMPEPSHKMSSYLDNPPYNTSRPVPAYEERSSPRDTRYECLGASGHSEFDPSMGRHYSHFRESSTVAMSQGSHSRPCYMDGSESDPRRLPSASDERISISTASSQYSSPSAMGHESNPTSASKGILFVKEYVNSRELSPTPRYSSGSLVDLSDLDRASYSNTSYLQSSAPQRSSEGVCTYCGREIRDCPKIMIEHLNVYCHEYCFRCGICHKAMGDLLDKIFIHRDIVHCDQCYEKLF</sequence>
<evidence type="ECO:0000256" key="3">
    <source>
        <dbReference type="ARBA" id="ARBA00023038"/>
    </source>
</evidence>
<keyword evidence="1 4" id="KW-0479">Metal-binding</keyword>
<dbReference type="AlphaFoldDB" id="A0A8C8SWE3"/>
<dbReference type="CDD" id="cd08368">
    <property type="entry name" value="LIM"/>
    <property type="match status" value="1"/>
</dbReference>
<evidence type="ECO:0000256" key="1">
    <source>
        <dbReference type="ARBA" id="ARBA00022723"/>
    </source>
</evidence>
<protein>
    <recommendedName>
        <fullName evidence="6">LIM zinc-binding domain-containing protein</fullName>
    </recommendedName>
</protein>
<evidence type="ECO:0000259" key="6">
    <source>
        <dbReference type="PROSITE" id="PS50023"/>
    </source>
</evidence>